<evidence type="ECO:0000313" key="1">
    <source>
        <dbReference type="EMBL" id="JAS22874.1"/>
    </source>
</evidence>
<organism evidence="1">
    <name type="scientific">Clastoptera arizonana</name>
    <name type="common">Arizona spittle bug</name>
    <dbReference type="NCBI Taxonomy" id="38151"/>
    <lineage>
        <taxon>Eukaryota</taxon>
        <taxon>Metazoa</taxon>
        <taxon>Ecdysozoa</taxon>
        <taxon>Arthropoda</taxon>
        <taxon>Hexapoda</taxon>
        <taxon>Insecta</taxon>
        <taxon>Pterygota</taxon>
        <taxon>Neoptera</taxon>
        <taxon>Paraneoptera</taxon>
        <taxon>Hemiptera</taxon>
        <taxon>Auchenorrhyncha</taxon>
        <taxon>Cercopoidea</taxon>
        <taxon>Clastopteridae</taxon>
        <taxon>Clastoptera</taxon>
    </lineage>
</organism>
<accession>A0A1B6DB10</accession>
<dbReference type="AlphaFoldDB" id="A0A1B6DB10"/>
<protein>
    <submittedName>
        <fullName evidence="1">Uncharacterized protein</fullName>
    </submittedName>
</protein>
<sequence>LTECIDTSYGQYQLNKPLYPVADGNSCEYSLFIGEEERFRELSQREVIRNYTTPTLILGPKGEFLVYSFYQPIMTTIQCSYPKRYLILKPKVFKKTEFCTI</sequence>
<feature type="non-terminal residue" evidence="1">
    <location>
        <position position="101"/>
    </location>
</feature>
<proteinExistence type="predicted"/>
<name>A0A1B6DB10_9HEMI</name>
<feature type="non-terminal residue" evidence="1">
    <location>
        <position position="1"/>
    </location>
</feature>
<reference evidence="1" key="1">
    <citation type="submission" date="2015-12" db="EMBL/GenBank/DDBJ databases">
        <title>De novo transcriptome assembly of four potential Pierce s Disease insect vectors from Arizona vineyards.</title>
        <authorList>
            <person name="Tassone E.E."/>
        </authorList>
    </citation>
    <scope>NUCLEOTIDE SEQUENCE</scope>
</reference>
<gene>
    <name evidence="1" type="ORF">g.1022</name>
</gene>
<dbReference type="EMBL" id="GEDC01014424">
    <property type="protein sequence ID" value="JAS22874.1"/>
    <property type="molecule type" value="Transcribed_RNA"/>
</dbReference>